<evidence type="ECO:0000313" key="1">
    <source>
        <dbReference type="EMBL" id="AZQ62464.1"/>
    </source>
</evidence>
<dbReference type="EMBL" id="CP034562">
    <property type="protein sequence ID" value="AZQ62464.1"/>
    <property type="molecule type" value="Genomic_DNA"/>
</dbReference>
<keyword evidence="2" id="KW-1185">Reference proteome</keyword>
<organism evidence="1 2">
    <name type="scientific">Flammeovirga pectinis</name>
    <dbReference type="NCBI Taxonomy" id="2494373"/>
    <lineage>
        <taxon>Bacteria</taxon>
        <taxon>Pseudomonadati</taxon>
        <taxon>Bacteroidota</taxon>
        <taxon>Cytophagia</taxon>
        <taxon>Cytophagales</taxon>
        <taxon>Flammeovirgaceae</taxon>
        <taxon>Flammeovirga</taxon>
    </lineage>
</organism>
<dbReference type="OrthoDB" id="367880at2"/>
<reference evidence="1 2" key="1">
    <citation type="submission" date="2018-12" db="EMBL/GenBank/DDBJ databases">
        <title>Flammeovirga pectinis sp. nov., isolated from the gut of the Korean scallop, Patinopecten yessoensis.</title>
        <authorList>
            <person name="Bae J.-W."/>
            <person name="Jeong Y.-S."/>
            <person name="Kang W."/>
        </authorList>
    </citation>
    <scope>NUCLEOTIDE SEQUENCE [LARGE SCALE GENOMIC DNA]</scope>
    <source>
        <strain evidence="1 2">L12M1</strain>
    </source>
</reference>
<sequence length="120" mass="13916">MKKTLKRNDRLKSAKIWMKIYPGKNLIKGYANKYAVDKITAIKELRMIGVEISREYEKQLVNAIERNKLNKLSKKDTENELNAFSEFSEDENYAMVIGYTSNGVPYGITFDELNQINNKS</sequence>
<proteinExistence type="predicted"/>
<dbReference type="KEGG" id="fll:EI427_09495"/>
<evidence type="ECO:0000313" key="2">
    <source>
        <dbReference type="Proteomes" id="UP000267268"/>
    </source>
</evidence>
<dbReference type="Proteomes" id="UP000267268">
    <property type="component" value="Chromosome 1"/>
</dbReference>
<accession>A0A3Q9FKW2</accession>
<gene>
    <name evidence="1" type="ORF">EI427_09495</name>
</gene>
<protein>
    <submittedName>
        <fullName evidence="1">Uncharacterized protein</fullName>
    </submittedName>
</protein>
<dbReference type="AlphaFoldDB" id="A0A3Q9FKW2"/>
<dbReference type="RefSeq" id="WP_126613992.1">
    <property type="nucleotide sequence ID" value="NZ_CP034562.1"/>
</dbReference>
<name>A0A3Q9FKW2_9BACT</name>